<accession>A0A8K0D7A7</accession>
<evidence type="ECO:0000313" key="3">
    <source>
        <dbReference type="Proteomes" id="UP000801492"/>
    </source>
</evidence>
<protein>
    <submittedName>
        <fullName evidence="2">Uncharacterized protein</fullName>
    </submittedName>
</protein>
<reference evidence="2" key="1">
    <citation type="submission" date="2019-08" db="EMBL/GenBank/DDBJ databases">
        <title>The genome of the North American firefly Photinus pyralis.</title>
        <authorList>
            <consortium name="Photinus pyralis genome working group"/>
            <person name="Fallon T.R."/>
            <person name="Sander Lower S.E."/>
            <person name="Weng J.-K."/>
        </authorList>
    </citation>
    <scope>NUCLEOTIDE SEQUENCE</scope>
    <source>
        <strain evidence="2">TRF0915ILg1</strain>
        <tissue evidence="2">Whole body</tissue>
    </source>
</reference>
<organism evidence="2 3">
    <name type="scientific">Ignelater luminosus</name>
    <name type="common">Cucubano</name>
    <name type="synonym">Pyrophorus luminosus</name>
    <dbReference type="NCBI Taxonomy" id="2038154"/>
    <lineage>
        <taxon>Eukaryota</taxon>
        <taxon>Metazoa</taxon>
        <taxon>Ecdysozoa</taxon>
        <taxon>Arthropoda</taxon>
        <taxon>Hexapoda</taxon>
        <taxon>Insecta</taxon>
        <taxon>Pterygota</taxon>
        <taxon>Neoptera</taxon>
        <taxon>Endopterygota</taxon>
        <taxon>Coleoptera</taxon>
        <taxon>Polyphaga</taxon>
        <taxon>Elateriformia</taxon>
        <taxon>Elateroidea</taxon>
        <taxon>Elateridae</taxon>
        <taxon>Agrypninae</taxon>
        <taxon>Pyrophorini</taxon>
        <taxon>Ignelater</taxon>
    </lineage>
</organism>
<evidence type="ECO:0000313" key="2">
    <source>
        <dbReference type="EMBL" id="KAF2898646.1"/>
    </source>
</evidence>
<proteinExistence type="predicted"/>
<evidence type="ECO:0000256" key="1">
    <source>
        <dbReference type="SAM" id="MobiDB-lite"/>
    </source>
</evidence>
<comment type="caution">
    <text evidence="2">The sequence shown here is derived from an EMBL/GenBank/DDBJ whole genome shotgun (WGS) entry which is preliminary data.</text>
</comment>
<feature type="compositionally biased region" description="Basic and acidic residues" evidence="1">
    <location>
        <begin position="1"/>
        <end position="57"/>
    </location>
</feature>
<feature type="region of interest" description="Disordered" evidence="1">
    <location>
        <begin position="200"/>
        <end position="238"/>
    </location>
</feature>
<keyword evidence="3" id="KW-1185">Reference proteome</keyword>
<sequence length="255" mass="27102">MKNSTKRVDHSKDGTKAEEEAKTEGKKAGKKEEGEKANRDSYENRDINGHPEDDLKRQRSQYNGDQLYSNLWSSKWSIKEEHKLLSELGASGGTSGQTSYYDGHGGFPGVGPVSSATDLYDTISTMSQATSQNLYTPPLGGTLGSGTVVSGTDYAYSTAYSQYGAAYGSYGYGSASSGLLNSPYYYTNSEGPIISSVAHITGQSNNNSNNNTEQSSRSPLAATRANSLASANSPTESGSACLKSEVLFNDDLNLG</sequence>
<dbReference type="Proteomes" id="UP000801492">
    <property type="component" value="Unassembled WGS sequence"/>
</dbReference>
<feature type="region of interest" description="Disordered" evidence="1">
    <location>
        <begin position="1"/>
        <end position="60"/>
    </location>
</feature>
<dbReference type="OrthoDB" id="3225452at2759"/>
<dbReference type="AlphaFoldDB" id="A0A8K0D7A7"/>
<name>A0A8K0D7A7_IGNLU</name>
<dbReference type="EMBL" id="VTPC01003369">
    <property type="protein sequence ID" value="KAF2898646.1"/>
    <property type="molecule type" value="Genomic_DNA"/>
</dbReference>
<feature type="compositionally biased region" description="Polar residues" evidence="1">
    <location>
        <begin position="212"/>
        <end position="238"/>
    </location>
</feature>
<gene>
    <name evidence="2" type="ORF">ILUMI_07517</name>
</gene>